<feature type="repeat" description="ANK" evidence="1">
    <location>
        <begin position="82"/>
        <end position="119"/>
    </location>
</feature>
<dbReference type="SUPFAM" id="SSF48403">
    <property type="entry name" value="Ankyrin repeat"/>
    <property type="match status" value="1"/>
</dbReference>
<dbReference type="PROSITE" id="PS50088">
    <property type="entry name" value="ANK_REPEAT"/>
    <property type="match status" value="1"/>
</dbReference>
<dbReference type="EMBL" id="LGRX02004579">
    <property type="protein sequence ID" value="KAK3280008.1"/>
    <property type="molecule type" value="Genomic_DNA"/>
</dbReference>
<evidence type="ECO:0000313" key="2">
    <source>
        <dbReference type="EMBL" id="KAK3280008.1"/>
    </source>
</evidence>
<name>A0AAE0LCD0_9CHLO</name>
<comment type="caution">
    <text evidence="2">The sequence shown here is derived from an EMBL/GenBank/DDBJ whole genome shotgun (WGS) entry which is preliminary data.</text>
</comment>
<keyword evidence="1" id="KW-0040">ANK repeat</keyword>
<proteinExistence type="predicted"/>
<dbReference type="AlphaFoldDB" id="A0AAE0LCD0"/>
<sequence length="140" mass="14463">MCTRATETAICIPSADGMNAAPVTDARVVECPTALHSMGVPLKTERTTTARHIACNSATASASIAWALIRMDATLKDTVDANGLAPVLVAARNGSLSVDKTHVAVVMMNAGADPATRDPSEMNVTMTSVATCNTASCFTH</sequence>
<organism evidence="2 3">
    <name type="scientific">Cymbomonas tetramitiformis</name>
    <dbReference type="NCBI Taxonomy" id="36881"/>
    <lineage>
        <taxon>Eukaryota</taxon>
        <taxon>Viridiplantae</taxon>
        <taxon>Chlorophyta</taxon>
        <taxon>Pyramimonadophyceae</taxon>
        <taxon>Pyramimonadales</taxon>
        <taxon>Pyramimonadaceae</taxon>
        <taxon>Cymbomonas</taxon>
    </lineage>
</organism>
<dbReference type="InterPro" id="IPR002110">
    <property type="entry name" value="Ankyrin_rpt"/>
</dbReference>
<evidence type="ECO:0000256" key="1">
    <source>
        <dbReference type="PROSITE-ProRule" id="PRU00023"/>
    </source>
</evidence>
<evidence type="ECO:0000313" key="3">
    <source>
        <dbReference type="Proteomes" id="UP001190700"/>
    </source>
</evidence>
<dbReference type="InterPro" id="IPR036770">
    <property type="entry name" value="Ankyrin_rpt-contain_sf"/>
</dbReference>
<protein>
    <submittedName>
        <fullName evidence="2">Uncharacterized protein</fullName>
    </submittedName>
</protein>
<dbReference type="Proteomes" id="UP001190700">
    <property type="component" value="Unassembled WGS sequence"/>
</dbReference>
<reference evidence="2 3" key="1">
    <citation type="journal article" date="2015" name="Genome Biol. Evol.">
        <title>Comparative Genomics of a Bacterivorous Green Alga Reveals Evolutionary Causalities and Consequences of Phago-Mixotrophic Mode of Nutrition.</title>
        <authorList>
            <person name="Burns J.A."/>
            <person name="Paasch A."/>
            <person name="Narechania A."/>
            <person name="Kim E."/>
        </authorList>
    </citation>
    <scope>NUCLEOTIDE SEQUENCE [LARGE SCALE GENOMIC DNA]</scope>
    <source>
        <strain evidence="2 3">PLY_AMNH</strain>
    </source>
</reference>
<gene>
    <name evidence="2" type="ORF">CYMTET_12135</name>
</gene>
<keyword evidence="3" id="KW-1185">Reference proteome</keyword>
<accession>A0AAE0LCD0</accession>
<dbReference type="Gene3D" id="1.25.40.20">
    <property type="entry name" value="Ankyrin repeat-containing domain"/>
    <property type="match status" value="1"/>
</dbReference>